<dbReference type="EMBL" id="BAABME010010584">
    <property type="protein sequence ID" value="GAA0180060.1"/>
    <property type="molecule type" value="Genomic_DNA"/>
</dbReference>
<organism evidence="2 3">
    <name type="scientific">Lithospermum erythrorhizon</name>
    <name type="common">Purple gromwell</name>
    <name type="synonym">Lithospermum officinale var. erythrorhizon</name>
    <dbReference type="NCBI Taxonomy" id="34254"/>
    <lineage>
        <taxon>Eukaryota</taxon>
        <taxon>Viridiplantae</taxon>
        <taxon>Streptophyta</taxon>
        <taxon>Embryophyta</taxon>
        <taxon>Tracheophyta</taxon>
        <taxon>Spermatophyta</taxon>
        <taxon>Magnoliopsida</taxon>
        <taxon>eudicotyledons</taxon>
        <taxon>Gunneridae</taxon>
        <taxon>Pentapetalae</taxon>
        <taxon>asterids</taxon>
        <taxon>lamiids</taxon>
        <taxon>Boraginales</taxon>
        <taxon>Boraginaceae</taxon>
        <taxon>Boraginoideae</taxon>
        <taxon>Lithospermeae</taxon>
        <taxon>Lithospermum</taxon>
    </lineage>
</organism>
<dbReference type="AlphaFoldDB" id="A0AAV3RRJ8"/>
<protein>
    <submittedName>
        <fullName evidence="2">Uncharacterized protein</fullName>
    </submittedName>
</protein>
<accession>A0AAV3RRJ8</accession>
<sequence>MAKGRKRGSVIGDVLQNMVDINVTEGNRLVHNQEGNGYNFVDAKNLRAQKRREMTNVPQNGSVPKKKKGRGPAQLPDQWNSRKRLDVTLNVQGQIVGGQYQEFATTIGVLAKDNTFLPEAVESIVYKMLHGCWKEWKHRVKTHYKKYGHDTEEMFEKLDDRVDLDQFREAIRYWQKPEVQLVLRGMPATQLDILSRNMGKGVNADSETADLYVSYSTI</sequence>
<proteinExistence type="predicted"/>
<name>A0AAV3RRJ8_LITER</name>
<feature type="region of interest" description="Disordered" evidence="1">
    <location>
        <begin position="50"/>
        <end position="78"/>
    </location>
</feature>
<evidence type="ECO:0000313" key="3">
    <source>
        <dbReference type="Proteomes" id="UP001454036"/>
    </source>
</evidence>
<dbReference type="Proteomes" id="UP001454036">
    <property type="component" value="Unassembled WGS sequence"/>
</dbReference>
<reference evidence="2 3" key="1">
    <citation type="submission" date="2024-01" db="EMBL/GenBank/DDBJ databases">
        <title>The complete chloroplast genome sequence of Lithospermum erythrorhizon: insights into the phylogenetic relationship among Boraginaceae species and the maternal lineages of purple gromwells.</title>
        <authorList>
            <person name="Okada T."/>
            <person name="Watanabe K."/>
        </authorList>
    </citation>
    <scope>NUCLEOTIDE SEQUENCE [LARGE SCALE GENOMIC DNA]</scope>
</reference>
<comment type="caution">
    <text evidence="2">The sequence shown here is derived from an EMBL/GenBank/DDBJ whole genome shotgun (WGS) entry which is preliminary data.</text>
</comment>
<evidence type="ECO:0000256" key="1">
    <source>
        <dbReference type="SAM" id="MobiDB-lite"/>
    </source>
</evidence>
<evidence type="ECO:0000313" key="2">
    <source>
        <dbReference type="EMBL" id="GAA0180060.1"/>
    </source>
</evidence>
<keyword evidence="3" id="KW-1185">Reference proteome</keyword>
<gene>
    <name evidence="2" type="ORF">LIER_30059</name>
</gene>